<sequence length="67" mass="6782">MGAVASCLNKIVSAIVNAVSAIFSGIASVLITIVRAIGSALQAVFTCIGDVLCCRCGGRRGGRRSKV</sequence>
<keyword evidence="5" id="KW-1185">Reference proteome</keyword>
<keyword evidence="1" id="KW-0472">Membrane</keyword>
<evidence type="ECO:0000313" key="5">
    <source>
        <dbReference type="Proteomes" id="UP000836402"/>
    </source>
</evidence>
<feature type="transmembrane region" description="Helical" evidence="1">
    <location>
        <begin position="12"/>
        <end position="34"/>
    </location>
</feature>
<dbReference type="Proteomes" id="UP000836402">
    <property type="component" value="Unassembled WGS sequence"/>
</dbReference>
<organism evidence="3 4">
    <name type="scientific">Tilletia caries</name>
    <name type="common">wheat bunt fungus</name>
    <dbReference type="NCBI Taxonomy" id="13290"/>
    <lineage>
        <taxon>Eukaryota</taxon>
        <taxon>Fungi</taxon>
        <taxon>Dikarya</taxon>
        <taxon>Basidiomycota</taxon>
        <taxon>Ustilaginomycotina</taxon>
        <taxon>Exobasidiomycetes</taxon>
        <taxon>Tilletiales</taxon>
        <taxon>Tilletiaceae</taxon>
        <taxon>Tilletia</taxon>
    </lineage>
</organism>
<keyword evidence="1" id="KW-1133">Transmembrane helix</keyword>
<keyword evidence="1" id="KW-0812">Transmembrane</keyword>
<reference evidence="3" key="1">
    <citation type="submission" date="2016-04" db="EMBL/GenBank/DDBJ databases">
        <authorList>
            <person name="Nguyen H.D."/>
            <person name="Kesanakurti P."/>
            <person name="Cullis J."/>
            <person name="Levesque C.A."/>
            <person name="Hambleton S."/>
        </authorList>
    </citation>
    <scope>NUCLEOTIDE SEQUENCE</scope>
    <source>
        <strain evidence="3">DAOMC 238032</strain>
    </source>
</reference>
<evidence type="ECO:0000313" key="4">
    <source>
        <dbReference type="Proteomes" id="UP000077671"/>
    </source>
</evidence>
<reference evidence="2" key="3">
    <citation type="submission" date="2020-10" db="EMBL/GenBank/DDBJ databases">
        <authorList>
            <person name="Sedaghatjoo S."/>
        </authorList>
    </citation>
    <scope>NUCLEOTIDE SEQUENCE</scope>
    <source>
        <strain evidence="2">AZH3</strain>
    </source>
</reference>
<proteinExistence type="predicted"/>
<evidence type="ECO:0000313" key="3">
    <source>
        <dbReference type="EMBL" id="KAE8252960.1"/>
    </source>
</evidence>
<evidence type="ECO:0000313" key="2">
    <source>
        <dbReference type="EMBL" id="CAD6909602.1"/>
    </source>
</evidence>
<accession>A0A177VH98</accession>
<reference evidence="3" key="2">
    <citation type="journal article" date="2019" name="IMA Fungus">
        <title>Genome sequencing and comparison of five Tilletia species to identify candidate genes for the detection of regulated species infecting wheat.</title>
        <authorList>
            <person name="Nguyen H.D.T."/>
            <person name="Sultana T."/>
            <person name="Kesanakurti P."/>
            <person name="Hambleton S."/>
        </authorList>
    </citation>
    <scope>NUCLEOTIDE SEQUENCE</scope>
    <source>
        <strain evidence="3">DAOMC 238032</strain>
    </source>
</reference>
<gene>
    <name evidence="3" type="ORF">A4X03_0g6028</name>
    <name evidence="2" type="ORF">JKIAZH3_G738</name>
</gene>
<protein>
    <submittedName>
        <fullName evidence="3">Uncharacterized protein</fullName>
    </submittedName>
</protein>
<name>A0A177VH98_9BASI</name>
<evidence type="ECO:0000256" key="1">
    <source>
        <dbReference type="SAM" id="Phobius"/>
    </source>
</evidence>
<dbReference type="AlphaFoldDB" id="A0A177VH98"/>
<dbReference type="EMBL" id="CAJHJG010001146">
    <property type="protein sequence ID" value="CAD6909602.1"/>
    <property type="molecule type" value="Genomic_DNA"/>
</dbReference>
<dbReference type="EMBL" id="LWDD02001067">
    <property type="protein sequence ID" value="KAE8252960.1"/>
    <property type="molecule type" value="Genomic_DNA"/>
</dbReference>
<comment type="caution">
    <text evidence="3">The sequence shown here is derived from an EMBL/GenBank/DDBJ whole genome shotgun (WGS) entry which is preliminary data.</text>
</comment>
<dbReference type="Proteomes" id="UP000077671">
    <property type="component" value="Unassembled WGS sequence"/>
</dbReference>